<sequence length="260" mass="27485">MASQNSSRALAPRRHDEILKRLAADGSVGIAELAAFFDVSRETIRRDMKLLAERGQLDLVHGGARSFAATEAALPLRSQENAAGKAAIGRAAAALVEDGMVVFLDSGTSALEVANALIGKQNLTICTTSLVIALLLCRQPSMRVHILGGEIDPIEEAASGIDALEAIGRYRIDIAFLGAGGLTPDGTITDFTRSGAEQRAQMVTHAAKTYFLLDSSKFGRLTPMRIRNFERASGIIVDAPPPVPSGHGLKKKGMKVIVAG</sequence>
<dbReference type="PANTHER" id="PTHR30363">
    <property type="entry name" value="HTH-TYPE TRANSCRIPTIONAL REGULATOR SRLR-RELATED"/>
    <property type="match status" value="1"/>
</dbReference>
<protein>
    <submittedName>
        <fullName evidence="6">DeoR/GlpR family transcriptional regulator of sugar metabolism</fullName>
    </submittedName>
</protein>
<reference evidence="6 7" key="1">
    <citation type="submission" date="2024-06" db="EMBL/GenBank/DDBJ databases">
        <title>Genomic Encyclopedia of Type Strains, Phase IV (KMG-IV): sequencing the most valuable type-strain genomes for metagenomic binning, comparative biology and taxonomic classification.</title>
        <authorList>
            <person name="Goeker M."/>
        </authorList>
    </citation>
    <scope>NUCLEOTIDE SEQUENCE [LARGE SCALE GENOMIC DNA]</scope>
    <source>
        <strain evidence="6 7">DSM 27865</strain>
    </source>
</reference>
<evidence type="ECO:0000313" key="6">
    <source>
        <dbReference type="EMBL" id="MET3792809.1"/>
    </source>
</evidence>
<evidence type="ECO:0000259" key="5">
    <source>
        <dbReference type="PROSITE" id="PS51000"/>
    </source>
</evidence>
<keyword evidence="7" id="KW-1185">Reference proteome</keyword>
<dbReference type="Gene3D" id="3.40.50.1360">
    <property type="match status" value="1"/>
</dbReference>
<dbReference type="SMART" id="SM01134">
    <property type="entry name" value="DeoRC"/>
    <property type="match status" value="1"/>
</dbReference>
<dbReference type="SUPFAM" id="SSF100950">
    <property type="entry name" value="NagB/RpiA/CoA transferase-like"/>
    <property type="match status" value="1"/>
</dbReference>
<dbReference type="PRINTS" id="PR00037">
    <property type="entry name" value="HTHLACR"/>
</dbReference>
<keyword evidence="3" id="KW-0238">DNA-binding</keyword>
<feature type="domain" description="HTH deoR-type" evidence="5">
    <location>
        <begin position="11"/>
        <end position="66"/>
    </location>
</feature>
<dbReference type="Proteomes" id="UP001549076">
    <property type="component" value="Unassembled WGS sequence"/>
</dbReference>
<dbReference type="SUPFAM" id="SSF46785">
    <property type="entry name" value="Winged helix' DNA-binding domain"/>
    <property type="match status" value="1"/>
</dbReference>
<name>A0ABV2N212_9HYPH</name>
<gene>
    <name evidence="6" type="ORF">ABID37_003032</name>
</gene>
<dbReference type="PANTHER" id="PTHR30363:SF4">
    <property type="entry name" value="GLYCEROL-3-PHOSPHATE REGULON REPRESSOR"/>
    <property type="match status" value="1"/>
</dbReference>
<evidence type="ECO:0000256" key="2">
    <source>
        <dbReference type="ARBA" id="ARBA00023015"/>
    </source>
</evidence>
<evidence type="ECO:0000256" key="3">
    <source>
        <dbReference type="ARBA" id="ARBA00023125"/>
    </source>
</evidence>
<dbReference type="Pfam" id="PF00455">
    <property type="entry name" value="DeoRC"/>
    <property type="match status" value="1"/>
</dbReference>
<dbReference type="InterPro" id="IPR037171">
    <property type="entry name" value="NagB/RpiA_transferase-like"/>
</dbReference>
<dbReference type="InterPro" id="IPR050313">
    <property type="entry name" value="Carb_Metab_HTH_regulators"/>
</dbReference>
<dbReference type="Gene3D" id="1.10.10.10">
    <property type="entry name" value="Winged helix-like DNA-binding domain superfamily/Winged helix DNA-binding domain"/>
    <property type="match status" value="1"/>
</dbReference>
<dbReference type="InterPro" id="IPR018356">
    <property type="entry name" value="Tscrpt_reg_HTH_DeoR_CS"/>
</dbReference>
<keyword evidence="1" id="KW-0678">Repressor</keyword>
<comment type="caution">
    <text evidence="6">The sequence shown here is derived from an EMBL/GenBank/DDBJ whole genome shotgun (WGS) entry which is preliminary data.</text>
</comment>
<dbReference type="InterPro" id="IPR001034">
    <property type="entry name" value="DeoR_HTH"/>
</dbReference>
<accession>A0ABV2N212</accession>
<dbReference type="PROSITE" id="PS00894">
    <property type="entry name" value="HTH_DEOR_1"/>
    <property type="match status" value="1"/>
</dbReference>
<dbReference type="SMART" id="SM00420">
    <property type="entry name" value="HTH_DEOR"/>
    <property type="match status" value="1"/>
</dbReference>
<dbReference type="Pfam" id="PF08220">
    <property type="entry name" value="HTH_DeoR"/>
    <property type="match status" value="1"/>
</dbReference>
<keyword evidence="4" id="KW-0804">Transcription</keyword>
<evidence type="ECO:0000256" key="1">
    <source>
        <dbReference type="ARBA" id="ARBA00022491"/>
    </source>
</evidence>
<dbReference type="InterPro" id="IPR014036">
    <property type="entry name" value="DeoR-like_C"/>
</dbReference>
<proteinExistence type="predicted"/>
<organism evidence="6 7">
    <name type="scientific">Aquamicrobium terrae</name>
    <dbReference type="NCBI Taxonomy" id="1324945"/>
    <lineage>
        <taxon>Bacteria</taxon>
        <taxon>Pseudomonadati</taxon>
        <taxon>Pseudomonadota</taxon>
        <taxon>Alphaproteobacteria</taxon>
        <taxon>Hyphomicrobiales</taxon>
        <taxon>Phyllobacteriaceae</taxon>
        <taxon>Aquamicrobium</taxon>
    </lineage>
</organism>
<dbReference type="InterPro" id="IPR036388">
    <property type="entry name" value="WH-like_DNA-bd_sf"/>
</dbReference>
<dbReference type="EMBL" id="JBEPML010000010">
    <property type="protein sequence ID" value="MET3792809.1"/>
    <property type="molecule type" value="Genomic_DNA"/>
</dbReference>
<evidence type="ECO:0000313" key="7">
    <source>
        <dbReference type="Proteomes" id="UP001549076"/>
    </source>
</evidence>
<dbReference type="InterPro" id="IPR036390">
    <property type="entry name" value="WH_DNA-bd_sf"/>
</dbReference>
<dbReference type="PROSITE" id="PS51000">
    <property type="entry name" value="HTH_DEOR_2"/>
    <property type="match status" value="1"/>
</dbReference>
<dbReference type="RefSeq" id="WP_354196158.1">
    <property type="nucleotide sequence ID" value="NZ_JBEPML010000010.1"/>
</dbReference>
<keyword evidence="2" id="KW-0805">Transcription regulation</keyword>
<evidence type="ECO:0000256" key="4">
    <source>
        <dbReference type="ARBA" id="ARBA00023163"/>
    </source>
</evidence>